<sequence>MSLLFPEIAPYVQHSIKVESPHVIHVEECGNPSGIPVLFVHGGPGAGCEDYHRRFFDPELYRIILFDQRGCGRSTPHASLENNTTQALIADIEMIRQQLAVDRWVLFGGSWGSTLSLIYAQTYPERVEGLILRGIFLCRPREIQWFYQSGASRLFPDYWQDYVSIIPEEERDDMVAAYHRRLNSDDELVRMAAARAWSIWEGKTATLRPQKSVINHLGSPFTALSMARIENHYFMNNSFLEPNQILRDASRLKGIDGVIVQGRYDIVCPMESAWALHLAWPEAELKVIDDAGHSASEEGITRALVQATAAMGRRLL</sequence>
<evidence type="ECO:0000256" key="8">
    <source>
        <dbReference type="ARBA" id="ARBA00022801"/>
    </source>
</evidence>
<dbReference type="Pfam" id="PF00561">
    <property type="entry name" value="Abhydrolase_1"/>
    <property type="match status" value="1"/>
</dbReference>
<keyword evidence="6" id="KW-0963">Cytoplasm</keyword>
<dbReference type="PANTHER" id="PTHR43722:SF1">
    <property type="entry name" value="PROLINE IMINOPEPTIDASE"/>
    <property type="match status" value="1"/>
</dbReference>
<proteinExistence type="inferred from homology"/>
<evidence type="ECO:0000256" key="7">
    <source>
        <dbReference type="ARBA" id="ARBA00022670"/>
    </source>
</evidence>
<dbReference type="GO" id="GO:0006508">
    <property type="term" value="P:proteolysis"/>
    <property type="evidence" value="ECO:0007669"/>
    <property type="project" value="UniProtKB-KW"/>
</dbReference>
<evidence type="ECO:0000259" key="10">
    <source>
        <dbReference type="Pfam" id="PF00561"/>
    </source>
</evidence>
<dbReference type="EC" id="3.4.11.5" evidence="4"/>
<keyword evidence="7" id="KW-0645">Protease</keyword>
<evidence type="ECO:0000256" key="1">
    <source>
        <dbReference type="ARBA" id="ARBA00001585"/>
    </source>
</evidence>
<comment type="catalytic activity">
    <reaction evidence="1">
        <text>Release of N-terminal proline from a peptide.</text>
        <dbReference type="EC" id="3.4.11.5"/>
    </reaction>
</comment>
<dbReference type="EMBL" id="UOFQ01000107">
    <property type="protein sequence ID" value="VAW88759.1"/>
    <property type="molecule type" value="Genomic_DNA"/>
</dbReference>
<evidence type="ECO:0000256" key="4">
    <source>
        <dbReference type="ARBA" id="ARBA00012568"/>
    </source>
</evidence>
<evidence type="ECO:0000256" key="2">
    <source>
        <dbReference type="ARBA" id="ARBA00004496"/>
    </source>
</evidence>
<comment type="similarity">
    <text evidence="3">Belongs to the peptidase S33 family.</text>
</comment>
<dbReference type="Gene3D" id="3.40.50.1820">
    <property type="entry name" value="alpha/beta hydrolase"/>
    <property type="match status" value="1"/>
</dbReference>
<dbReference type="GO" id="GO:0005737">
    <property type="term" value="C:cytoplasm"/>
    <property type="evidence" value="ECO:0007669"/>
    <property type="project" value="UniProtKB-SubCell"/>
</dbReference>
<reference evidence="11" key="1">
    <citation type="submission" date="2018-06" db="EMBL/GenBank/DDBJ databases">
        <authorList>
            <person name="Zhirakovskaya E."/>
        </authorList>
    </citation>
    <scope>NUCLEOTIDE SEQUENCE</scope>
</reference>
<dbReference type="SUPFAM" id="SSF53474">
    <property type="entry name" value="alpha/beta-Hydrolases"/>
    <property type="match status" value="1"/>
</dbReference>
<dbReference type="InterPro" id="IPR000073">
    <property type="entry name" value="AB_hydrolase_1"/>
</dbReference>
<evidence type="ECO:0000256" key="9">
    <source>
        <dbReference type="ARBA" id="ARBA00029605"/>
    </source>
</evidence>
<evidence type="ECO:0000313" key="11">
    <source>
        <dbReference type="EMBL" id="VAW88759.1"/>
    </source>
</evidence>
<dbReference type="NCBIfam" id="TIGR01249">
    <property type="entry name" value="pro_imino_pep_1"/>
    <property type="match status" value="1"/>
</dbReference>
<dbReference type="InterPro" id="IPR002410">
    <property type="entry name" value="Peptidase_S33"/>
</dbReference>
<gene>
    <name evidence="11" type="ORF">MNBD_GAMMA17-1345</name>
</gene>
<name>A0A3B0ZRV1_9ZZZZ</name>
<evidence type="ECO:0000256" key="3">
    <source>
        <dbReference type="ARBA" id="ARBA00010088"/>
    </source>
</evidence>
<dbReference type="PRINTS" id="PR00793">
    <property type="entry name" value="PROAMNOPTASE"/>
</dbReference>
<evidence type="ECO:0000256" key="6">
    <source>
        <dbReference type="ARBA" id="ARBA00022490"/>
    </source>
</evidence>
<dbReference type="PIRSF" id="PIRSF006431">
    <property type="entry name" value="Pept_S33"/>
    <property type="match status" value="1"/>
</dbReference>
<accession>A0A3B0ZRV1</accession>
<evidence type="ECO:0000256" key="5">
    <source>
        <dbReference type="ARBA" id="ARBA00022438"/>
    </source>
</evidence>
<dbReference type="PRINTS" id="PR00111">
    <property type="entry name" value="ABHYDROLASE"/>
</dbReference>
<keyword evidence="8 11" id="KW-0378">Hydrolase</keyword>
<keyword evidence="5 11" id="KW-0031">Aminopeptidase</keyword>
<organism evidence="11">
    <name type="scientific">hydrothermal vent metagenome</name>
    <dbReference type="NCBI Taxonomy" id="652676"/>
    <lineage>
        <taxon>unclassified sequences</taxon>
        <taxon>metagenomes</taxon>
        <taxon>ecological metagenomes</taxon>
    </lineage>
</organism>
<dbReference type="AlphaFoldDB" id="A0A3B0ZRV1"/>
<dbReference type="PANTHER" id="PTHR43722">
    <property type="entry name" value="PROLINE IMINOPEPTIDASE"/>
    <property type="match status" value="1"/>
</dbReference>
<protein>
    <recommendedName>
        <fullName evidence="4">prolyl aminopeptidase</fullName>
        <ecNumber evidence="4">3.4.11.5</ecNumber>
    </recommendedName>
    <alternativeName>
        <fullName evidence="9">Prolyl aminopeptidase</fullName>
    </alternativeName>
</protein>
<feature type="domain" description="AB hydrolase-1" evidence="10">
    <location>
        <begin position="36"/>
        <end position="299"/>
    </location>
</feature>
<dbReference type="GO" id="GO:0004177">
    <property type="term" value="F:aminopeptidase activity"/>
    <property type="evidence" value="ECO:0007669"/>
    <property type="project" value="UniProtKB-KW"/>
</dbReference>
<dbReference type="InterPro" id="IPR005944">
    <property type="entry name" value="Pro_iminopeptidase"/>
</dbReference>
<comment type="subcellular location">
    <subcellularLocation>
        <location evidence="2">Cytoplasm</location>
    </subcellularLocation>
</comment>
<dbReference type="InterPro" id="IPR029058">
    <property type="entry name" value="AB_hydrolase_fold"/>
</dbReference>